<comment type="catalytic activity">
    <reaction evidence="4">
        <text>L-allo-threonine = acetaldehyde + glycine</text>
        <dbReference type="Rhea" id="RHEA:26209"/>
        <dbReference type="ChEBI" id="CHEBI:15343"/>
        <dbReference type="ChEBI" id="CHEBI:57305"/>
        <dbReference type="ChEBI" id="CHEBI:58585"/>
        <dbReference type="EC" id="4.1.2.48"/>
    </reaction>
</comment>
<dbReference type="OrthoDB" id="9774495at2"/>
<keyword evidence="4" id="KW-0456">Lyase</keyword>
<dbReference type="GO" id="GO:0008732">
    <property type="term" value="F:L-allo-threonine aldolase activity"/>
    <property type="evidence" value="ECO:0007669"/>
    <property type="project" value="RHEA"/>
</dbReference>
<comment type="similarity">
    <text evidence="2 4">Belongs to the threonine aldolase family.</text>
</comment>
<dbReference type="InterPro" id="IPR001597">
    <property type="entry name" value="ArAA_b-elim_lyase/Thr_aldolase"/>
</dbReference>
<dbReference type="Proteomes" id="UP000321577">
    <property type="component" value="Unassembled WGS sequence"/>
</dbReference>
<organism evidence="6 7">
    <name type="scientific">Brevifollis gellanilyticus</name>
    <dbReference type="NCBI Taxonomy" id="748831"/>
    <lineage>
        <taxon>Bacteria</taxon>
        <taxon>Pseudomonadati</taxon>
        <taxon>Verrucomicrobiota</taxon>
        <taxon>Verrucomicrobiia</taxon>
        <taxon>Verrucomicrobiales</taxon>
        <taxon>Verrucomicrobiaceae</taxon>
    </lineage>
</organism>
<comment type="caution">
    <text evidence="6">The sequence shown here is derived from an EMBL/GenBank/DDBJ whole genome shotgun (WGS) entry which is preliminary data.</text>
</comment>
<keyword evidence="7" id="KW-1185">Reference proteome</keyword>
<gene>
    <name evidence="6" type="ORF">BGE01nite_32910</name>
</gene>
<comment type="catalytic activity">
    <reaction evidence="4">
        <text>L-threonine = acetaldehyde + glycine</text>
        <dbReference type="Rhea" id="RHEA:19625"/>
        <dbReference type="ChEBI" id="CHEBI:15343"/>
        <dbReference type="ChEBI" id="CHEBI:57305"/>
        <dbReference type="ChEBI" id="CHEBI:57926"/>
        <dbReference type="EC" id="4.1.2.48"/>
    </reaction>
</comment>
<dbReference type="PANTHER" id="PTHR48097:SF5">
    <property type="entry name" value="LOW SPECIFICITY L-THREONINE ALDOLASE"/>
    <property type="match status" value="1"/>
</dbReference>
<protein>
    <recommendedName>
        <fullName evidence="4">L-threonine aldolase</fullName>
        <ecNumber evidence="4">4.1.2.48</ecNumber>
    </recommendedName>
</protein>
<reference evidence="6 7" key="1">
    <citation type="submission" date="2019-07" db="EMBL/GenBank/DDBJ databases">
        <title>Whole genome shotgun sequence of Brevifollis gellanilyticus NBRC 108608.</title>
        <authorList>
            <person name="Hosoyama A."/>
            <person name="Uohara A."/>
            <person name="Ohji S."/>
            <person name="Ichikawa N."/>
        </authorList>
    </citation>
    <scope>NUCLEOTIDE SEQUENCE [LARGE SCALE GENOMIC DNA]</scope>
    <source>
        <strain evidence="6 7">NBRC 108608</strain>
    </source>
</reference>
<evidence type="ECO:0000313" key="6">
    <source>
        <dbReference type="EMBL" id="GEP44000.1"/>
    </source>
</evidence>
<dbReference type="PIRSF" id="PIRSF038940">
    <property type="entry name" value="Low_specificity_LTA"/>
    <property type="match status" value="1"/>
</dbReference>
<dbReference type="Pfam" id="PF01212">
    <property type="entry name" value="Beta_elim_lyase"/>
    <property type="match status" value="1"/>
</dbReference>
<dbReference type="AlphaFoldDB" id="A0A512MB93"/>
<dbReference type="EC" id="4.1.2.48" evidence="4"/>
<dbReference type="Gene3D" id="3.40.640.10">
    <property type="entry name" value="Type I PLP-dependent aspartate aminotransferase-like (Major domain)"/>
    <property type="match status" value="1"/>
</dbReference>
<dbReference type="CDD" id="cd06502">
    <property type="entry name" value="TA_like"/>
    <property type="match status" value="1"/>
</dbReference>
<name>A0A512MB93_9BACT</name>
<proteinExistence type="inferred from homology"/>
<keyword evidence="3 4" id="KW-0663">Pyridoxal phosphate</keyword>
<feature type="domain" description="Aromatic amino acid beta-eliminating lyase/threonine aldolase" evidence="5">
    <location>
        <begin position="9"/>
        <end position="296"/>
    </location>
</feature>
<evidence type="ECO:0000256" key="2">
    <source>
        <dbReference type="ARBA" id="ARBA00006966"/>
    </source>
</evidence>
<evidence type="ECO:0000256" key="4">
    <source>
        <dbReference type="PIRNR" id="PIRNR038940"/>
    </source>
</evidence>
<evidence type="ECO:0000259" key="5">
    <source>
        <dbReference type="Pfam" id="PF01212"/>
    </source>
</evidence>
<dbReference type="InterPro" id="IPR026273">
    <property type="entry name" value="Low_specificity_L-TA_bact"/>
</dbReference>
<evidence type="ECO:0000313" key="7">
    <source>
        <dbReference type="Proteomes" id="UP000321577"/>
    </source>
</evidence>
<comment type="function">
    <text evidence="4">Catalyzes the cleavage of L-allo-threonine and L-threonine to glycine and acetaldehyde.</text>
</comment>
<dbReference type="PANTHER" id="PTHR48097">
    <property type="entry name" value="L-THREONINE ALDOLASE-RELATED"/>
    <property type="match status" value="1"/>
</dbReference>
<dbReference type="InterPro" id="IPR015424">
    <property type="entry name" value="PyrdxlP-dep_Trfase"/>
</dbReference>
<evidence type="ECO:0000256" key="1">
    <source>
        <dbReference type="ARBA" id="ARBA00001933"/>
    </source>
</evidence>
<sequence>MNAEPKYHFASDNTSGICPEAWQALEECNAGYHPSYGADAITAKACERFRDFFETDCEVFFVFNGTAANSLSLASLCQSYHSVICSDLSHVETDECGAPEFFSNGSKLLTAKSSLGKLEPADVERLITHRNDLHYPKPRALSLSQSTELGTVYRPGELAGLCGLVKQHGLSVHMDGARFFNALAGGTASPAEITWKAGVDVLCCGGTKLGMAVTEAVVFFDKALARDFEYRCKQAGQLCSKMRFISAQWQRILTDNVWQTHASRANGLARKLADGLGKIAGVQILYPVDANAVFARLPDALKLKLKSCGWQFYSFIGGGSRLMCSWATTETDVNAFLADAGQS</sequence>
<comment type="cofactor">
    <cofactor evidence="1 4">
        <name>pyridoxal 5'-phosphate</name>
        <dbReference type="ChEBI" id="CHEBI:597326"/>
    </cofactor>
</comment>
<dbReference type="Gene3D" id="3.90.1150.10">
    <property type="entry name" value="Aspartate Aminotransferase, domain 1"/>
    <property type="match status" value="1"/>
</dbReference>
<dbReference type="GO" id="GO:0006567">
    <property type="term" value="P:L-threonine catabolic process"/>
    <property type="evidence" value="ECO:0007669"/>
    <property type="project" value="UniProtKB-UniRule"/>
</dbReference>
<dbReference type="EMBL" id="BKAG01000024">
    <property type="protein sequence ID" value="GEP44000.1"/>
    <property type="molecule type" value="Genomic_DNA"/>
</dbReference>
<evidence type="ECO:0000256" key="3">
    <source>
        <dbReference type="ARBA" id="ARBA00022898"/>
    </source>
</evidence>
<dbReference type="SUPFAM" id="SSF53383">
    <property type="entry name" value="PLP-dependent transferases"/>
    <property type="match status" value="1"/>
</dbReference>
<dbReference type="RefSeq" id="WP_146851560.1">
    <property type="nucleotide sequence ID" value="NZ_BKAG01000024.1"/>
</dbReference>
<dbReference type="InterPro" id="IPR015422">
    <property type="entry name" value="PyrdxlP-dep_Trfase_small"/>
</dbReference>
<dbReference type="InterPro" id="IPR015421">
    <property type="entry name" value="PyrdxlP-dep_Trfase_major"/>
</dbReference>
<accession>A0A512MB93</accession>